<feature type="compositionally biased region" description="Basic residues" evidence="1">
    <location>
        <begin position="437"/>
        <end position="456"/>
    </location>
</feature>
<proteinExistence type="predicted"/>
<sequence>ARARAAARGAPAARRRPQRAAGALAGSAAGGVGADAVRGARHRSPAAARGRRLRCDGRAARRLGGAGRHLAGRRPAVDAAAGGLGGRPAGRPALRDRAGRHRRAAQPGGGVPPVLPRARRRRLDGVPDRRPVQPVRGVRGHARRVVRPDHAGRRRGAGAGRHDLRRHQPGRLGAVRDGRRARLRRDRHGQHGRRRRPAAGRAGRRARRPRAHPAGRLRHQGGHLPAVLLAARQLPHGALAGHRGVRRPAHQGRGLRDPAHADAAVPGLAGHRPGAARHRDPDDGRGHPRRPRAGRPQAAAVVHDREPHRLHAAGARARVHRRPRRRGDLHRPPHRRADHAVPRRRAGRAARGHRVAAPVGRPAARRAPARRALPAAGALARRDPAAVGLRGQARAAAGRARRRRRAGAHRRGSRGAHQPADAVRRGPRLQRGVLGTGRRRRRRRRPHRPGRRRHGQHPWPHARSGRRRGRGGARDHRRRRPAVRPVGAGRRGPRLARRLRQRGPGRCAV</sequence>
<evidence type="ECO:0000256" key="1">
    <source>
        <dbReference type="SAM" id="MobiDB-lite"/>
    </source>
</evidence>
<feature type="region of interest" description="Disordered" evidence="1">
    <location>
        <begin position="242"/>
        <end position="509"/>
    </location>
</feature>
<gene>
    <name evidence="2" type="ORF">AVDCRST_MAG16-1821</name>
</gene>
<accession>A0A6J4LT02</accession>
<feature type="compositionally biased region" description="Basic residues" evidence="1">
    <location>
        <begin position="463"/>
        <end position="482"/>
    </location>
</feature>
<feature type="compositionally biased region" description="Basic residues" evidence="1">
    <location>
        <begin position="39"/>
        <end position="52"/>
    </location>
</feature>
<feature type="compositionally biased region" description="Basic residues" evidence="1">
    <location>
        <begin position="399"/>
        <end position="414"/>
    </location>
</feature>
<organism evidence="2">
    <name type="scientific">uncultured Frankineae bacterium</name>
    <dbReference type="NCBI Taxonomy" id="437475"/>
    <lineage>
        <taxon>Bacteria</taxon>
        <taxon>Bacillati</taxon>
        <taxon>Actinomycetota</taxon>
        <taxon>Actinomycetes</taxon>
        <taxon>Frankiales</taxon>
        <taxon>environmental samples</taxon>
    </lineage>
</organism>
<dbReference type="AlphaFoldDB" id="A0A6J4LT02"/>
<feature type="compositionally biased region" description="Basic residues" evidence="1">
    <location>
        <begin position="317"/>
        <end position="354"/>
    </location>
</feature>
<feature type="non-terminal residue" evidence="2">
    <location>
        <position position="509"/>
    </location>
</feature>
<protein>
    <submittedName>
        <fullName evidence="2">Na(+) H(+) antiporter subunit D</fullName>
    </submittedName>
</protein>
<dbReference type="EMBL" id="CADCUE010000161">
    <property type="protein sequence ID" value="CAA9340984.1"/>
    <property type="molecule type" value="Genomic_DNA"/>
</dbReference>
<name>A0A6J4LT02_9ACTN</name>
<feature type="compositionally biased region" description="Basic residues" evidence="1">
    <location>
        <begin position="181"/>
        <end position="221"/>
    </location>
</feature>
<feature type="compositionally biased region" description="Low complexity" evidence="1">
    <location>
        <begin position="1"/>
        <end position="12"/>
    </location>
</feature>
<reference evidence="2" key="1">
    <citation type="submission" date="2020-02" db="EMBL/GenBank/DDBJ databases">
        <authorList>
            <person name="Meier V. D."/>
        </authorList>
    </citation>
    <scope>NUCLEOTIDE SEQUENCE</scope>
    <source>
        <strain evidence="2">AVDCRST_MAG16</strain>
    </source>
</reference>
<feature type="compositionally biased region" description="Basic residues" evidence="1">
    <location>
        <begin position="491"/>
        <end position="503"/>
    </location>
</feature>
<evidence type="ECO:0000313" key="2">
    <source>
        <dbReference type="EMBL" id="CAA9340984.1"/>
    </source>
</evidence>
<feature type="non-terminal residue" evidence="2">
    <location>
        <position position="1"/>
    </location>
</feature>
<feature type="region of interest" description="Disordered" evidence="1">
    <location>
        <begin position="142"/>
        <end position="222"/>
    </location>
</feature>
<feature type="compositionally biased region" description="Low complexity" evidence="1">
    <location>
        <begin position="370"/>
        <end position="398"/>
    </location>
</feature>
<feature type="compositionally biased region" description="Basic and acidic residues" evidence="1">
    <location>
        <begin position="277"/>
        <end position="286"/>
    </location>
</feature>
<feature type="region of interest" description="Disordered" evidence="1">
    <location>
        <begin position="1"/>
        <end position="116"/>
    </location>
</feature>